<reference evidence="1" key="1">
    <citation type="submission" date="2022-01" db="EMBL/GenBank/DDBJ databases">
        <title>Comparative genomics reveals a dynamic genome evolution in the ectomycorrhizal milk-cap (Lactarius) mushrooms.</title>
        <authorList>
            <consortium name="DOE Joint Genome Institute"/>
            <person name="Lebreton A."/>
            <person name="Tang N."/>
            <person name="Kuo A."/>
            <person name="LaButti K."/>
            <person name="Drula E."/>
            <person name="Barry K."/>
            <person name="Clum A."/>
            <person name="Lipzen A."/>
            <person name="Mousain D."/>
            <person name="Ng V."/>
            <person name="Wang R."/>
            <person name="Wang X."/>
            <person name="Dai Y."/>
            <person name="Henrissat B."/>
            <person name="Grigoriev I.V."/>
            <person name="Guerin-Laguette A."/>
            <person name="Yu F."/>
            <person name="Martin F.M."/>
        </authorList>
    </citation>
    <scope>NUCLEOTIDE SEQUENCE</scope>
    <source>
        <strain evidence="1">QP</strain>
    </source>
</reference>
<dbReference type="AlphaFoldDB" id="A0AAD4QAA2"/>
<keyword evidence="2" id="KW-1185">Reference proteome</keyword>
<dbReference type="EMBL" id="JAKELL010000010">
    <property type="protein sequence ID" value="KAH8995947.1"/>
    <property type="molecule type" value="Genomic_DNA"/>
</dbReference>
<name>A0AAD4QAA2_9AGAM</name>
<proteinExistence type="predicted"/>
<dbReference type="Proteomes" id="UP001201163">
    <property type="component" value="Unassembled WGS sequence"/>
</dbReference>
<protein>
    <submittedName>
        <fullName evidence="1">Uncharacterized protein</fullName>
    </submittedName>
</protein>
<organism evidence="1 2">
    <name type="scientific">Lactarius akahatsu</name>
    <dbReference type="NCBI Taxonomy" id="416441"/>
    <lineage>
        <taxon>Eukaryota</taxon>
        <taxon>Fungi</taxon>
        <taxon>Dikarya</taxon>
        <taxon>Basidiomycota</taxon>
        <taxon>Agaricomycotina</taxon>
        <taxon>Agaricomycetes</taxon>
        <taxon>Russulales</taxon>
        <taxon>Russulaceae</taxon>
        <taxon>Lactarius</taxon>
    </lineage>
</organism>
<evidence type="ECO:0000313" key="2">
    <source>
        <dbReference type="Proteomes" id="UP001201163"/>
    </source>
</evidence>
<accession>A0AAD4QAA2</accession>
<evidence type="ECO:0000313" key="1">
    <source>
        <dbReference type="EMBL" id="KAH8995947.1"/>
    </source>
</evidence>
<sequence length="226" mass="25488">MPRVCDLAIRSTAISGTKLTDEVNARVKEAIRVLSTSSSNSHAASLSLRFFICSRVEIGRQKDRVERYLSHVKYENECGPSTTINFVLLRSPRLSPHSPETVIVSQGLIADPTFPEILWDLGRYKDHARIILGQNPRFNSRCPADESAYTPKFRRGLLQDLSGALEQNDTIYTLFDGAGRVSLDTERELGIFGHVWSLNVSPIFRDRSGILEGEQHMRVFPRTRQS</sequence>
<gene>
    <name evidence="1" type="ORF">EDB92DRAFT_107932</name>
</gene>
<comment type="caution">
    <text evidence="1">The sequence shown here is derived from an EMBL/GenBank/DDBJ whole genome shotgun (WGS) entry which is preliminary data.</text>
</comment>